<organism evidence="1 2">
    <name type="scientific">Rhodopirellula sallentina SM41</name>
    <dbReference type="NCBI Taxonomy" id="1263870"/>
    <lineage>
        <taxon>Bacteria</taxon>
        <taxon>Pseudomonadati</taxon>
        <taxon>Planctomycetota</taxon>
        <taxon>Planctomycetia</taxon>
        <taxon>Pirellulales</taxon>
        <taxon>Pirellulaceae</taxon>
        <taxon>Rhodopirellula</taxon>
    </lineage>
</organism>
<sequence>MHPDRVADTKTVLTKSLASMMSVIQKIKSHGIAHSIEIIFNRVVPAWCFRYSVGTVYELDAEKLADLLAELNLNPFKLRRVEDPSELEELRAFTWNSVPVETTIGHYGYAISRASEPDLPIGGVWGGVNQFNEADLGFQIQLKSEQALVYCAYVSKDARGEGIYKRLLPFAAKDLTSEGYRNLTVMVQPWNKASTYIHQKYSKRTLGNVSVVRIFGLAMVFCSGEISKNKTCTTGLVSNPVVIELPSSNERG</sequence>
<evidence type="ECO:0000313" key="1">
    <source>
        <dbReference type="EMBL" id="EMI56041.1"/>
    </source>
</evidence>
<dbReference type="PATRIC" id="fig|1263870.3.peg.2701"/>
<dbReference type="SUPFAM" id="SSF55729">
    <property type="entry name" value="Acyl-CoA N-acyltransferases (Nat)"/>
    <property type="match status" value="1"/>
</dbReference>
<accession>M5UDV7</accession>
<reference evidence="1 2" key="1">
    <citation type="journal article" date="2013" name="Mar. Genomics">
        <title>Expression of sulfatases in Rhodopirellula baltica and the diversity of sulfatases in the genus Rhodopirellula.</title>
        <authorList>
            <person name="Wegner C.E."/>
            <person name="Richter-Heitmann T."/>
            <person name="Klindworth A."/>
            <person name="Klockow C."/>
            <person name="Richter M."/>
            <person name="Achstetter T."/>
            <person name="Glockner F.O."/>
            <person name="Harder J."/>
        </authorList>
    </citation>
    <scope>NUCLEOTIDE SEQUENCE [LARGE SCALE GENOMIC DNA]</scope>
    <source>
        <strain evidence="1 2">SM41</strain>
    </source>
</reference>
<comment type="caution">
    <text evidence="1">The sequence shown here is derived from an EMBL/GenBank/DDBJ whole genome shotgun (WGS) entry which is preliminary data.</text>
</comment>
<evidence type="ECO:0000313" key="2">
    <source>
        <dbReference type="Proteomes" id="UP000011885"/>
    </source>
</evidence>
<gene>
    <name evidence="1" type="ORF">RSSM_02539</name>
</gene>
<name>M5UDV7_9BACT</name>
<dbReference type="EMBL" id="ANOH01000178">
    <property type="protein sequence ID" value="EMI56041.1"/>
    <property type="molecule type" value="Genomic_DNA"/>
</dbReference>
<dbReference type="Gene3D" id="3.40.630.30">
    <property type="match status" value="1"/>
</dbReference>
<keyword evidence="2" id="KW-1185">Reference proteome</keyword>
<dbReference type="AlphaFoldDB" id="M5UDV7"/>
<evidence type="ECO:0008006" key="3">
    <source>
        <dbReference type="Google" id="ProtNLM"/>
    </source>
</evidence>
<proteinExistence type="predicted"/>
<dbReference type="Proteomes" id="UP000011885">
    <property type="component" value="Unassembled WGS sequence"/>
</dbReference>
<protein>
    <recommendedName>
        <fullName evidence="3">N-acetyltransferase domain-containing protein</fullName>
    </recommendedName>
</protein>
<dbReference type="InterPro" id="IPR016181">
    <property type="entry name" value="Acyl_CoA_acyltransferase"/>
</dbReference>